<dbReference type="GO" id="GO:0016298">
    <property type="term" value="F:lipase activity"/>
    <property type="evidence" value="ECO:0007669"/>
    <property type="project" value="InterPro"/>
</dbReference>
<feature type="domain" description="Lipase" evidence="6">
    <location>
        <begin position="56"/>
        <end position="298"/>
    </location>
</feature>
<evidence type="ECO:0000256" key="1">
    <source>
        <dbReference type="ARBA" id="ARBA00004613"/>
    </source>
</evidence>
<name>A0A8K0GDL4_IGNLU</name>
<dbReference type="SUPFAM" id="SSF53474">
    <property type="entry name" value="alpha/beta-Hydrolases"/>
    <property type="match status" value="1"/>
</dbReference>
<evidence type="ECO:0000256" key="5">
    <source>
        <dbReference type="SAM" id="SignalP"/>
    </source>
</evidence>
<keyword evidence="3" id="KW-0964">Secreted</keyword>
<gene>
    <name evidence="7" type="ORF">ILUMI_11034</name>
</gene>
<dbReference type="AlphaFoldDB" id="A0A8K0GDL4"/>
<dbReference type="PRINTS" id="PR00821">
    <property type="entry name" value="TAGLIPASE"/>
</dbReference>
<evidence type="ECO:0000256" key="3">
    <source>
        <dbReference type="ARBA" id="ARBA00022525"/>
    </source>
</evidence>
<dbReference type="InterPro" id="IPR013818">
    <property type="entry name" value="Lipase"/>
</dbReference>
<comment type="similarity">
    <text evidence="2 4">Belongs to the AB hydrolase superfamily. Lipase family.</text>
</comment>
<sequence>MKLLVLLLLSASFILEVFSRDNTTVGELPPGIAAELLSLLTNKTIALTGGCGEVEEDDVSLLLFNRTNSDEPIILNSTNPIEINPDKKVIILIHGWISNPDTFIPEMKDSYLERYDCNLVMVNWKKLALKLYTTSICYVPKVAEFVANFLCLLNEQFKIALEDVHLVGHSLGGQMSGFIGQHTKRICNKAIGRITGMDPAGPFYQGLPRFQRLDNSDANFVDVLHTNAGILGYWGKCGHADFYVNCGTFQLGCPDFLFTLESVKDLPVSLVTCHHSRSVEYMEESVSVLNSFEAKSCPNCPILCAGGLLRTAEIIMGESIDKELASGGYTLTTNLVSPYGAGILETLKVIPKKISLPNIF</sequence>
<dbReference type="InterPro" id="IPR029058">
    <property type="entry name" value="AB_hydrolase_fold"/>
</dbReference>
<dbReference type="PANTHER" id="PTHR11610:SF173">
    <property type="entry name" value="LIPASE DOMAIN-CONTAINING PROTEIN-RELATED"/>
    <property type="match status" value="1"/>
</dbReference>
<dbReference type="PANTHER" id="PTHR11610">
    <property type="entry name" value="LIPASE"/>
    <property type="match status" value="1"/>
</dbReference>
<keyword evidence="8" id="KW-1185">Reference proteome</keyword>
<dbReference type="GO" id="GO:0016042">
    <property type="term" value="P:lipid catabolic process"/>
    <property type="evidence" value="ECO:0007669"/>
    <property type="project" value="TreeGrafter"/>
</dbReference>
<dbReference type="EMBL" id="VTPC01006215">
    <property type="protein sequence ID" value="KAF2895141.1"/>
    <property type="molecule type" value="Genomic_DNA"/>
</dbReference>
<dbReference type="GO" id="GO:0017171">
    <property type="term" value="F:serine hydrolase activity"/>
    <property type="evidence" value="ECO:0007669"/>
    <property type="project" value="TreeGrafter"/>
</dbReference>
<keyword evidence="5" id="KW-0732">Signal</keyword>
<organism evidence="7 8">
    <name type="scientific">Ignelater luminosus</name>
    <name type="common">Cucubano</name>
    <name type="synonym">Pyrophorus luminosus</name>
    <dbReference type="NCBI Taxonomy" id="2038154"/>
    <lineage>
        <taxon>Eukaryota</taxon>
        <taxon>Metazoa</taxon>
        <taxon>Ecdysozoa</taxon>
        <taxon>Arthropoda</taxon>
        <taxon>Hexapoda</taxon>
        <taxon>Insecta</taxon>
        <taxon>Pterygota</taxon>
        <taxon>Neoptera</taxon>
        <taxon>Endopterygota</taxon>
        <taxon>Coleoptera</taxon>
        <taxon>Polyphaga</taxon>
        <taxon>Elateriformia</taxon>
        <taxon>Elateroidea</taxon>
        <taxon>Elateridae</taxon>
        <taxon>Agrypninae</taxon>
        <taxon>Pyrophorini</taxon>
        <taxon>Ignelater</taxon>
    </lineage>
</organism>
<evidence type="ECO:0000259" key="6">
    <source>
        <dbReference type="Pfam" id="PF00151"/>
    </source>
</evidence>
<comment type="subcellular location">
    <subcellularLocation>
        <location evidence="1">Secreted</location>
    </subcellularLocation>
</comment>
<dbReference type="CDD" id="cd00707">
    <property type="entry name" value="Pancreat_lipase_like"/>
    <property type="match status" value="1"/>
</dbReference>
<evidence type="ECO:0000256" key="4">
    <source>
        <dbReference type="RuleBase" id="RU004262"/>
    </source>
</evidence>
<evidence type="ECO:0000256" key="2">
    <source>
        <dbReference type="ARBA" id="ARBA00010701"/>
    </source>
</evidence>
<accession>A0A8K0GDL4</accession>
<feature type="chain" id="PRO_5035447652" description="Lipase domain-containing protein" evidence="5">
    <location>
        <begin position="20"/>
        <end position="360"/>
    </location>
</feature>
<dbReference type="InterPro" id="IPR033906">
    <property type="entry name" value="Lipase_N"/>
</dbReference>
<dbReference type="Gene3D" id="3.40.50.1820">
    <property type="entry name" value="alpha/beta hydrolase"/>
    <property type="match status" value="1"/>
</dbReference>
<evidence type="ECO:0000313" key="8">
    <source>
        <dbReference type="Proteomes" id="UP000801492"/>
    </source>
</evidence>
<dbReference type="InterPro" id="IPR000734">
    <property type="entry name" value="TAG_lipase"/>
</dbReference>
<protein>
    <recommendedName>
        <fullName evidence="6">Lipase domain-containing protein</fullName>
    </recommendedName>
</protein>
<feature type="signal peptide" evidence="5">
    <location>
        <begin position="1"/>
        <end position="19"/>
    </location>
</feature>
<dbReference type="Proteomes" id="UP000801492">
    <property type="component" value="Unassembled WGS sequence"/>
</dbReference>
<evidence type="ECO:0000313" key="7">
    <source>
        <dbReference type="EMBL" id="KAF2895141.1"/>
    </source>
</evidence>
<reference evidence="7" key="1">
    <citation type="submission" date="2019-08" db="EMBL/GenBank/DDBJ databases">
        <title>The genome of the North American firefly Photinus pyralis.</title>
        <authorList>
            <consortium name="Photinus pyralis genome working group"/>
            <person name="Fallon T.R."/>
            <person name="Sander Lower S.E."/>
            <person name="Weng J.-K."/>
        </authorList>
    </citation>
    <scope>NUCLEOTIDE SEQUENCE</scope>
    <source>
        <strain evidence="7">TRF0915ILg1</strain>
        <tissue evidence="7">Whole body</tissue>
    </source>
</reference>
<dbReference type="GO" id="GO:0005615">
    <property type="term" value="C:extracellular space"/>
    <property type="evidence" value="ECO:0007669"/>
    <property type="project" value="TreeGrafter"/>
</dbReference>
<dbReference type="Pfam" id="PF00151">
    <property type="entry name" value="Lipase"/>
    <property type="match status" value="1"/>
</dbReference>
<comment type="caution">
    <text evidence="7">The sequence shown here is derived from an EMBL/GenBank/DDBJ whole genome shotgun (WGS) entry which is preliminary data.</text>
</comment>
<proteinExistence type="inferred from homology"/>
<dbReference type="OrthoDB" id="6755582at2759"/>